<reference evidence="2" key="1">
    <citation type="submission" date="2022-11" db="EMBL/GenBank/DDBJ databases">
        <authorList>
            <person name="Kikuchi T."/>
        </authorList>
    </citation>
    <scope>NUCLEOTIDE SEQUENCE</scope>
    <source>
        <strain evidence="2">PS1010</strain>
    </source>
</reference>
<evidence type="ECO:0000313" key="2">
    <source>
        <dbReference type="EMBL" id="CAI5437524.1"/>
    </source>
</evidence>
<evidence type="ECO:0000313" key="3">
    <source>
        <dbReference type="Proteomes" id="UP001152747"/>
    </source>
</evidence>
<feature type="compositionally biased region" description="Polar residues" evidence="1">
    <location>
        <begin position="166"/>
        <end position="178"/>
    </location>
</feature>
<dbReference type="Proteomes" id="UP001152747">
    <property type="component" value="Unassembled WGS sequence"/>
</dbReference>
<feature type="compositionally biased region" description="Basic and acidic residues" evidence="1">
    <location>
        <begin position="225"/>
        <end position="242"/>
    </location>
</feature>
<feature type="compositionally biased region" description="Basic residues" evidence="1">
    <location>
        <begin position="209"/>
        <end position="224"/>
    </location>
</feature>
<name>A0A9P1MRZ4_9PELO</name>
<feature type="region of interest" description="Disordered" evidence="1">
    <location>
        <begin position="154"/>
        <end position="242"/>
    </location>
</feature>
<protein>
    <submittedName>
        <fullName evidence="2">Uncharacterized protein</fullName>
    </submittedName>
</protein>
<gene>
    <name evidence="2" type="ORF">CAMP_LOCUS161</name>
</gene>
<proteinExistence type="predicted"/>
<evidence type="ECO:0000256" key="1">
    <source>
        <dbReference type="SAM" id="MobiDB-lite"/>
    </source>
</evidence>
<accession>A0A9P1MRZ4</accession>
<dbReference type="EMBL" id="CANHGI010000001">
    <property type="protein sequence ID" value="CAI5437524.1"/>
    <property type="molecule type" value="Genomic_DNA"/>
</dbReference>
<comment type="caution">
    <text evidence="2">The sequence shown here is derived from an EMBL/GenBank/DDBJ whole genome shotgun (WGS) entry which is preliminary data.</text>
</comment>
<keyword evidence="3" id="KW-1185">Reference proteome</keyword>
<sequence>MSSLAKYSLADGKSLQNLQETTETKGYLEQVRNKRLRAIRHLRETLAKKSKNSPYGELIDVDTTGEVLEDQEQSVSPAAEITQIDSDGIVQKPEESMIIAEAVSIGTSDGIVQKPEESMVIAEAVSIGTSDGIVQKPGEAMVIAEVESIGNSVDADERRQHRNKIRSSTIANSNEIEISSSSSSDDSDDSDKDITYDVPKSSNAGTRSKSNKKTKHFGKGKRRQTNKEKPAETAEDKEDEKMNMTKDGKWLPLGVTKALLWDVNANAPLSKDIQEINSVKLNRVRREIDSDYFLDTASTLKPGSEQDMLLWWAGYFKLHNSAKQLPLVNPTTDSFNNLQSRSAMFDSSRLIGSWIEYTPAGFPINFTAIMEEYAVQYKASTSFNKMVRVYLNGIRKTIRKDRFAPVYTWISSSDNCTYFCFSKKFGLRLLESIKIGLALSEHERAEFMSAAADIVDTSMFRCFENLRTKRKLTDDELNKMVAEAHEAIKNYQVE</sequence>
<dbReference type="AlphaFoldDB" id="A0A9P1MRZ4"/>
<organism evidence="2 3">
    <name type="scientific">Caenorhabditis angaria</name>
    <dbReference type="NCBI Taxonomy" id="860376"/>
    <lineage>
        <taxon>Eukaryota</taxon>
        <taxon>Metazoa</taxon>
        <taxon>Ecdysozoa</taxon>
        <taxon>Nematoda</taxon>
        <taxon>Chromadorea</taxon>
        <taxon>Rhabditida</taxon>
        <taxon>Rhabditina</taxon>
        <taxon>Rhabditomorpha</taxon>
        <taxon>Rhabditoidea</taxon>
        <taxon>Rhabditidae</taxon>
        <taxon>Peloderinae</taxon>
        <taxon>Caenorhabditis</taxon>
    </lineage>
</organism>